<reference evidence="2" key="1">
    <citation type="submission" date="2022-11" db="UniProtKB">
        <authorList>
            <consortium name="WormBaseParasite"/>
        </authorList>
    </citation>
    <scope>IDENTIFICATION</scope>
</reference>
<dbReference type="AlphaFoldDB" id="A0A915B4A0"/>
<accession>A0A915B4A0</accession>
<organism evidence="1 2">
    <name type="scientific">Parascaris univalens</name>
    <name type="common">Nematode worm</name>
    <dbReference type="NCBI Taxonomy" id="6257"/>
    <lineage>
        <taxon>Eukaryota</taxon>
        <taxon>Metazoa</taxon>
        <taxon>Ecdysozoa</taxon>
        <taxon>Nematoda</taxon>
        <taxon>Chromadorea</taxon>
        <taxon>Rhabditida</taxon>
        <taxon>Spirurina</taxon>
        <taxon>Ascaridomorpha</taxon>
        <taxon>Ascaridoidea</taxon>
        <taxon>Ascarididae</taxon>
        <taxon>Parascaris</taxon>
    </lineage>
</organism>
<dbReference type="Proteomes" id="UP000887569">
    <property type="component" value="Unplaced"/>
</dbReference>
<evidence type="ECO:0000313" key="2">
    <source>
        <dbReference type="WBParaSite" id="PgR026_g032_t01"/>
    </source>
</evidence>
<name>A0A915B4A0_PARUN</name>
<evidence type="ECO:0000313" key="1">
    <source>
        <dbReference type="Proteomes" id="UP000887569"/>
    </source>
</evidence>
<sequence>MIVISDGDRFPKSGTVYTDIPCRQSQHIIFDRCDIVPCTSHTNYTPFPIVVQIEEFTDESRLINGELFSTQLTEQCPCFQWK</sequence>
<keyword evidence="1" id="KW-1185">Reference proteome</keyword>
<proteinExistence type="predicted"/>
<protein>
    <submittedName>
        <fullName evidence="2">Uncharacterized protein</fullName>
    </submittedName>
</protein>
<dbReference type="WBParaSite" id="PgR026_g032_t01">
    <property type="protein sequence ID" value="PgR026_g032_t01"/>
    <property type="gene ID" value="PgR026_g032"/>
</dbReference>